<dbReference type="OrthoDB" id="2434756at2759"/>
<name>A0A6A4VGV9_AMPAM</name>
<evidence type="ECO:0000313" key="3">
    <source>
        <dbReference type="Proteomes" id="UP000440578"/>
    </source>
</evidence>
<dbReference type="GO" id="GO:0005739">
    <property type="term" value="C:mitochondrion"/>
    <property type="evidence" value="ECO:0007669"/>
    <property type="project" value="GOC"/>
</dbReference>
<dbReference type="GO" id="GO:0032981">
    <property type="term" value="P:mitochondrial respiratory chain complex I assembly"/>
    <property type="evidence" value="ECO:0007669"/>
    <property type="project" value="InterPro"/>
</dbReference>
<feature type="region of interest" description="Disordered" evidence="1">
    <location>
        <begin position="136"/>
        <end position="169"/>
    </location>
</feature>
<proteinExistence type="predicted"/>
<dbReference type="EMBL" id="VIIS01001816">
    <property type="protein sequence ID" value="KAF0292379.1"/>
    <property type="molecule type" value="Genomic_DNA"/>
</dbReference>
<dbReference type="InterPro" id="IPR009622">
    <property type="entry name" value="NDUFAF4"/>
</dbReference>
<reference evidence="2 3" key="1">
    <citation type="submission" date="2019-07" db="EMBL/GenBank/DDBJ databases">
        <title>Draft genome assembly of a fouling barnacle, Amphibalanus amphitrite (Darwin, 1854): The first reference genome for Thecostraca.</title>
        <authorList>
            <person name="Kim W."/>
        </authorList>
    </citation>
    <scope>NUCLEOTIDE SEQUENCE [LARGE SCALE GENOMIC DNA]</scope>
    <source>
        <strain evidence="2">SNU_AA5</strain>
        <tissue evidence="2">Soma without cirri and trophi</tissue>
    </source>
</reference>
<organism evidence="2 3">
    <name type="scientific">Amphibalanus amphitrite</name>
    <name type="common">Striped barnacle</name>
    <name type="synonym">Balanus amphitrite</name>
    <dbReference type="NCBI Taxonomy" id="1232801"/>
    <lineage>
        <taxon>Eukaryota</taxon>
        <taxon>Metazoa</taxon>
        <taxon>Ecdysozoa</taxon>
        <taxon>Arthropoda</taxon>
        <taxon>Crustacea</taxon>
        <taxon>Multicrustacea</taxon>
        <taxon>Cirripedia</taxon>
        <taxon>Thoracica</taxon>
        <taxon>Thoracicalcarea</taxon>
        <taxon>Balanomorpha</taxon>
        <taxon>Balanoidea</taxon>
        <taxon>Balanidae</taxon>
        <taxon>Amphibalaninae</taxon>
        <taxon>Amphibalanus</taxon>
    </lineage>
</organism>
<dbReference type="Pfam" id="PF06784">
    <property type="entry name" value="UPF0240"/>
    <property type="match status" value="1"/>
</dbReference>
<dbReference type="Proteomes" id="UP000440578">
    <property type="component" value="Unassembled WGS sequence"/>
</dbReference>
<evidence type="ECO:0000313" key="2">
    <source>
        <dbReference type="EMBL" id="KAF0292379.1"/>
    </source>
</evidence>
<keyword evidence="3" id="KW-1185">Reference proteome</keyword>
<protein>
    <submittedName>
        <fullName evidence="2">Protein NDUFAF4</fullName>
    </submittedName>
</protein>
<evidence type="ECO:0000256" key="1">
    <source>
        <dbReference type="SAM" id="MobiDB-lite"/>
    </source>
</evidence>
<sequence>MPVQRERAANLPVDRTPPELPTFGYTEPERVPYGRATLRTVVGFVSAHAERPDQVTPASIAATHKLDERVVGKIPDIQSTVVWTCDRHSLGAGDEDILKHFKMMQMHAPQSETGQIEELDWTSKDPLSEVEFLQAQESGKRHISFPKLDKPRDSPTPSGPTGGPASPAG</sequence>
<feature type="region of interest" description="Disordered" evidence="1">
    <location>
        <begin position="1"/>
        <end position="22"/>
    </location>
</feature>
<dbReference type="AlphaFoldDB" id="A0A6A4VGV9"/>
<comment type="caution">
    <text evidence="2">The sequence shown here is derived from an EMBL/GenBank/DDBJ whole genome shotgun (WGS) entry which is preliminary data.</text>
</comment>
<accession>A0A6A4VGV9</accession>
<gene>
    <name evidence="2" type="ORF">FJT64_009633</name>
</gene>